<keyword evidence="1" id="KW-0812">Transmembrane</keyword>
<reference evidence="2" key="1">
    <citation type="submission" date="2022-11" db="EMBL/GenBank/DDBJ databases">
        <title>Centuries of genome instability and evolution in soft-shell clam transmissible cancer (bioRxiv).</title>
        <authorList>
            <person name="Hart S.F.M."/>
            <person name="Yonemitsu M.A."/>
            <person name="Giersch R.M."/>
            <person name="Beal B.F."/>
            <person name="Arriagada G."/>
            <person name="Davis B.W."/>
            <person name="Ostrander E.A."/>
            <person name="Goff S.P."/>
            <person name="Metzger M.J."/>
        </authorList>
    </citation>
    <scope>NUCLEOTIDE SEQUENCE</scope>
    <source>
        <strain evidence="2">MELC-2E11</strain>
        <tissue evidence="2">Siphon/mantle</tissue>
    </source>
</reference>
<protein>
    <recommendedName>
        <fullName evidence="4">Transmembrane protein</fullName>
    </recommendedName>
</protein>
<dbReference type="EMBL" id="CP111026">
    <property type="protein sequence ID" value="WAR28047.1"/>
    <property type="molecule type" value="Genomic_DNA"/>
</dbReference>
<feature type="transmembrane region" description="Helical" evidence="1">
    <location>
        <begin position="99"/>
        <end position="124"/>
    </location>
</feature>
<sequence>MEERFNTGYGTFITTERETISIHKKRCILRHVRNLSIAIFILSLLGVMFGVLMASRSRQFPYMLAPPAGLASAVLVLMARNIDHFGREASSKLNFLGEFFSVVFGFAGICLWAVLGVGGVWVLIDCIRLKLGRVYVKEALTAGDVNVNIALSAISLAISLVMCLLTALFVSLFLYGPMTFGKNSNHISRQGQPVVLLTSFNNYASTYVANTQTGGFVQIVNPSSTSHTDHVLL</sequence>
<name>A0ABY7G403_MYAAR</name>
<evidence type="ECO:0000313" key="3">
    <source>
        <dbReference type="Proteomes" id="UP001164746"/>
    </source>
</evidence>
<proteinExistence type="predicted"/>
<feature type="transmembrane region" description="Helical" evidence="1">
    <location>
        <begin position="60"/>
        <end position="79"/>
    </location>
</feature>
<evidence type="ECO:0000256" key="1">
    <source>
        <dbReference type="SAM" id="Phobius"/>
    </source>
</evidence>
<gene>
    <name evidence="2" type="ORF">MAR_013751</name>
</gene>
<accession>A0ABY7G403</accession>
<keyword evidence="1" id="KW-1133">Transmembrane helix</keyword>
<feature type="transmembrane region" description="Helical" evidence="1">
    <location>
        <begin position="34"/>
        <end position="54"/>
    </location>
</feature>
<feature type="transmembrane region" description="Helical" evidence="1">
    <location>
        <begin position="149"/>
        <end position="175"/>
    </location>
</feature>
<dbReference type="Proteomes" id="UP001164746">
    <property type="component" value="Chromosome 15"/>
</dbReference>
<organism evidence="2 3">
    <name type="scientific">Mya arenaria</name>
    <name type="common">Soft-shell clam</name>
    <dbReference type="NCBI Taxonomy" id="6604"/>
    <lineage>
        <taxon>Eukaryota</taxon>
        <taxon>Metazoa</taxon>
        <taxon>Spiralia</taxon>
        <taxon>Lophotrochozoa</taxon>
        <taxon>Mollusca</taxon>
        <taxon>Bivalvia</taxon>
        <taxon>Autobranchia</taxon>
        <taxon>Heteroconchia</taxon>
        <taxon>Euheterodonta</taxon>
        <taxon>Imparidentia</taxon>
        <taxon>Neoheterodontei</taxon>
        <taxon>Myida</taxon>
        <taxon>Myoidea</taxon>
        <taxon>Myidae</taxon>
        <taxon>Mya</taxon>
    </lineage>
</organism>
<evidence type="ECO:0008006" key="4">
    <source>
        <dbReference type="Google" id="ProtNLM"/>
    </source>
</evidence>
<keyword evidence="3" id="KW-1185">Reference proteome</keyword>
<evidence type="ECO:0000313" key="2">
    <source>
        <dbReference type="EMBL" id="WAR28047.1"/>
    </source>
</evidence>
<keyword evidence="1" id="KW-0472">Membrane</keyword>